<keyword evidence="3" id="KW-0540">Nuclease</keyword>
<reference evidence="5 6" key="1">
    <citation type="submission" date="2024-01" db="EMBL/GenBank/DDBJ databases">
        <title>Novel species of the genus Luteimonas isolated from rivers.</title>
        <authorList>
            <person name="Lu H."/>
        </authorList>
    </citation>
    <scope>NUCLEOTIDE SEQUENCE [LARGE SCALE GENOMIC DNA]</scope>
    <source>
        <strain evidence="5 6">FXH3W</strain>
    </source>
</reference>
<keyword evidence="3 5" id="KW-0378">Hydrolase</keyword>
<dbReference type="PANTHER" id="PTHR43788:SF6">
    <property type="entry name" value="DNA HELICASE B"/>
    <property type="match status" value="1"/>
</dbReference>
<proteinExistence type="inferred from homology"/>
<dbReference type="Gene3D" id="3.40.50.300">
    <property type="entry name" value="P-loop containing nucleotide triphosphate hydrolases"/>
    <property type="match status" value="2"/>
</dbReference>
<dbReference type="InterPro" id="IPR050534">
    <property type="entry name" value="Coronavir_polyprotein_1ab"/>
</dbReference>
<comment type="catalytic activity">
    <reaction evidence="3">
        <text>ATP + H2O = ADP + phosphate + H(+)</text>
        <dbReference type="Rhea" id="RHEA:13065"/>
        <dbReference type="ChEBI" id="CHEBI:15377"/>
        <dbReference type="ChEBI" id="CHEBI:15378"/>
        <dbReference type="ChEBI" id="CHEBI:30616"/>
        <dbReference type="ChEBI" id="CHEBI:43474"/>
        <dbReference type="ChEBI" id="CHEBI:456216"/>
        <dbReference type="EC" id="5.6.2.3"/>
    </reaction>
</comment>
<gene>
    <name evidence="3 5" type="primary">recD</name>
    <name evidence="5" type="ORF">V3390_02595</name>
</gene>
<dbReference type="EMBL" id="JAZHBO010000001">
    <property type="protein sequence ID" value="MEF2155122.1"/>
    <property type="molecule type" value="Genomic_DNA"/>
</dbReference>
<name>A0ABU7UZY4_9GAMM</name>
<dbReference type="SMART" id="SM00382">
    <property type="entry name" value="AAA"/>
    <property type="match status" value="1"/>
</dbReference>
<accession>A0ABU7UZY4</accession>
<dbReference type="Pfam" id="PF13604">
    <property type="entry name" value="AAA_30"/>
    <property type="match status" value="1"/>
</dbReference>
<dbReference type="InterPro" id="IPR003593">
    <property type="entry name" value="AAA+_ATPase"/>
</dbReference>
<evidence type="ECO:0000256" key="3">
    <source>
        <dbReference type="HAMAP-Rule" id="MF_01487"/>
    </source>
</evidence>
<dbReference type="HAMAP" id="MF_01487">
    <property type="entry name" value="RecD"/>
    <property type="match status" value="1"/>
</dbReference>
<evidence type="ECO:0000313" key="5">
    <source>
        <dbReference type="EMBL" id="MEF2155122.1"/>
    </source>
</evidence>
<dbReference type="InterPro" id="IPR027417">
    <property type="entry name" value="P-loop_NTPase"/>
</dbReference>
<evidence type="ECO:0000256" key="1">
    <source>
        <dbReference type="ARBA" id="ARBA00022741"/>
    </source>
</evidence>
<evidence type="ECO:0000256" key="2">
    <source>
        <dbReference type="ARBA" id="ARBA00022840"/>
    </source>
</evidence>
<keyword evidence="3" id="KW-0227">DNA damage</keyword>
<keyword evidence="2 3" id="KW-0067">ATP-binding</keyword>
<comment type="similarity">
    <text evidence="3">Belongs to the RecD family.</text>
</comment>
<dbReference type="InterPro" id="IPR006344">
    <property type="entry name" value="RecD"/>
</dbReference>
<keyword evidence="1 3" id="KW-0547">Nucleotide-binding</keyword>
<protein>
    <recommendedName>
        <fullName evidence="3">RecBCD enzyme subunit RecD</fullName>
        <ecNumber evidence="3">5.6.2.3</ecNumber>
    </recommendedName>
    <alternativeName>
        <fullName evidence="3">DNA 5'-3' helicase subunit RecD</fullName>
    </alternativeName>
    <alternativeName>
        <fullName evidence="3">Exonuclease V subunit RecD</fullName>
        <shortName evidence="3">ExoV subunit RecD</shortName>
    </alternativeName>
    <alternativeName>
        <fullName evidence="3">Helicase/nuclease RecBCD subunit RecD</fullName>
    </alternativeName>
</protein>
<dbReference type="RefSeq" id="WP_331703237.1">
    <property type="nucleotide sequence ID" value="NZ_JAZHBO010000001.1"/>
</dbReference>
<comment type="miscellaneous">
    <text evidence="3">In the RecBCD complex, RecB has a slow 3'-5' helicase, an exonuclease activity and loads RecA onto ssDNA, RecD has a fast 5'-3' helicase activity, while RecC stimulates the ATPase and processivity of the RecB helicase and contributes to recognition of the Chi site.</text>
</comment>
<sequence length="579" mass="62730">MSAELIKAAAEPIARDALDLAVASWFRRLGAPAAVAELASWANYADRQANAAVSLQQVAQWSQVTALPSVPESEWILPADEFDNSPVRPLVVDDQQRVFLYRNYAGEREVAAHLVARLRGTQARPVKEEMITQLFGPAKGSEDALQREAVRRAARHRLFVLAGGPGTGKTTTVFRMLLAAQAQAVEVALAAPTGKAAQRLTEALRSEAGRSAIESDLETLRATTVHRWLIEMDRGQIRSPKILVIDEASMLDLELLRQVLQALDPDARLILVGDPNQLMSVGTGTVLGDLVESLRGMPQLVELRHNFRVAQSPQLVVLNQHALAGDAGALIEALDGLRDVSTRDALATRVDAWADALAESMQTVANHSDPAVRAQGYLELAQHQQMLAANREGPWGVGGLNRAIESRLQKVLQPEVSAAGHFEGRRILVTQNHSPLNLFNGDIGVVTRDDSGEYQVWFEILDTDGVAQLRPIPASALPAHMAAWAMTIHKSQGSEFTNLDIVLPNETTSRVLSRQLIYTAVSRVKGTGEFEHAHQSIRIWGTTPVLAAGLAEIATRTGGLRDMLQSGLSELRAAVPAAT</sequence>
<dbReference type="PANTHER" id="PTHR43788">
    <property type="entry name" value="DNA2/NAM7 HELICASE FAMILY MEMBER"/>
    <property type="match status" value="1"/>
</dbReference>
<comment type="caution">
    <text evidence="5">The sequence shown here is derived from an EMBL/GenBank/DDBJ whole genome shotgun (WGS) entry which is preliminary data.</text>
</comment>
<dbReference type="Pfam" id="PF13538">
    <property type="entry name" value="UvrD_C_2"/>
    <property type="match status" value="1"/>
</dbReference>
<comment type="subunit">
    <text evidence="3">Heterotrimer of RecB, RecC and RecD. All subunits contribute to DNA-binding.</text>
</comment>
<dbReference type="CDD" id="cd18809">
    <property type="entry name" value="SF1_C_RecD"/>
    <property type="match status" value="1"/>
</dbReference>
<dbReference type="InterPro" id="IPR027785">
    <property type="entry name" value="UvrD-like_helicase_C"/>
</dbReference>
<evidence type="ECO:0000259" key="4">
    <source>
        <dbReference type="SMART" id="SM00382"/>
    </source>
</evidence>
<dbReference type="EC" id="5.6.2.3" evidence="3"/>
<keyword evidence="3" id="KW-0269">Exonuclease</keyword>
<dbReference type="Proteomes" id="UP001356170">
    <property type="component" value="Unassembled WGS sequence"/>
</dbReference>
<feature type="domain" description="AAA+ ATPase" evidence="4">
    <location>
        <begin position="155"/>
        <end position="344"/>
    </location>
</feature>
<comment type="function">
    <text evidence="3">A helicase/nuclease that prepares dsDNA breaks (DSB) for recombinational DNA repair. Binds to DSBs and unwinds DNA via a highly rapid and processive ATP-dependent bidirectional helicase activity. Unwinds dsDNA until it encounters a Chi (crossover hotspot instigator) sequence from the 3' direction. Cuts ssDNA a few nucleotides 3' to the Chi site. The properties and activities of the enzyme are changed at Chi. The Chi-altered holoenzyme produces a long 3'-ssDNA overhang and facilitates RecA-binding to the ssDNA for homologous DNA recombination and repair. Holoenzyme degrades any linearized DNA that is unable to undergo homologous recombination. In the holoenzyme this subunit has ssDNA-dependent ATPase and 5'-3' helicase activity. When added to pre-assembled RecBC greatly stimulates nuclease activity and augments holoenzyme processivity. Negatively regulates the RecA-loading ability of RecBCD.</text>
</comment>
<dbReference type="GO" id="GO:0008854">
    <property type="term" value="F:exodeoxyribonuclease V activity"/>
    <property type="evidence" value="ECO:0007669"/>
    <property type="project" value="UniProtKB-EC"/>
</dbReference>
<organism evidence="5 6">
    <name type="scientific">Aquilutibacter rugosus</name>
    <dbReference type="NCBI Taxonomy" id="3115820"/>
    <lineage>
        <taxon>Bacteria</taxon>
        <taxon>Pseudomonadati</taxon>
        <taxon>Pseudomonadota</taxon>
        <taxon>Gammaproteobacteria</taxon>
        <taxon>Lysobacterales</taxon>
        <taxon>Lysobacteraceae</taxon>
        <taxon>Aquilutibacter</taxon>
    </lineage>
</organism>
<keyword evidence="3" id="KW-0238">DNA-binding</keyword>
<dbReference type="Gene3D" id="2.30.30.940">
    <property type="match status" value="1"/>
</dbReference>
<keyword evidence="3" id="KW-0347">Helicase</keyword>
<dbReference type="NCBIfam" id="TIGR01447">
    <property type="entry name" value="recD"/>
    <property type="match status" value="1"/>
</dbReference>
<dbReference type="SUPFAM" id="SSF52540">
    <property type="entry name" value="P-loop containing nucleoside triphosphate hydrolases"/>
    <property type="match status" value="2"/>
</dbReference>
<keyword evidence="3" id="KW-0413">Isomerase</keyword>
<keyword evidence="3" id="KW-0234">DNA repair</keyword>
<keyword evidence="6" id="KW-1185">Reference proteome</keyword>
<feature type="binding site" evidence="3">
    <location>
        <begin position="163"/>
        <end position="170"/>
    </location>
    <ligand>
        <name>ATP</name>
        <dbReference type="ChEBI" id="CHEBI:30616"/>
    </ligand>
</feature>
<evidence type="ECO:0000313" key="6">
    <source>
        <dbReference type="Proteomes" id="UP001356170"/>
    </source>
</evidence>